<protein>
    <submittedName>
        <fullName evidence="1">Lipocalin</fullName>
    </submittedName>
</protein>
<proteinExistence type="predicted"/>
<organism evidence="1">
    <name type="scientific">Rhipicephalus zambeziensis</name>
    <dbReference type="NCBI Taxonomy" id="60191"/>
    <lineage>
        <taxon>Eukaryota</taxon>
        <taxon>Metazoa</taxon>
        <taxon>Ecdysozoa</taxon>
        <taxon>Arthropoda</taxon>
        <taxon>Chelicerata</taxon>
        <taxon>Arachnida</taxon>
        <taxon>Acari</taxon>
        <taxon>Parasitiformes</taxon>
        <taxon>Ixodida</taxon>
        <taxon>Ixodoidea</taxon>
        <taxon>Ixodidae</taxon>
        <taxon>Rhipicephalinae</taxon>
        <taxon>Rhipicephalus</taxon>
        <taxon>Rhipicephalus</taxon>
    </lineage>
</organism>
<reference evidence="1" key="1">
    <citation type="journal article" date="2017" name="Parasit. Vectors">
        <title>Sialotranscriptomics of Rhipicephalus zambeziensis reveals intricate expression profiles of secretory proteins and suggests tight temporal transcriptional regulation during blood-feeding.</title>
        <authorList>
            <person name="de Castro M.H."/>
            <person name="de Klerk D."/>
            <person name="Pienaar R."/>
            <person name="Rees D.J.G."/>
            <person name="Mans B.J."/>
        </authorList>
    </citation>
    <scope>NUCLEOTIDE SEQUENCE</scope>
    <source>
        <tissue evidence="1">Salivary glands</tissue>
    </source>
</reference>
<name>A0A224YCN2_9ACAR</name>
<evidence type="ECO:0000313" key="1">
    <source>
        <dbReference type="EMBL" id="MAA15458.1"/>
    </source>
</evidence>
<dbReference type="EMBL" id="GFPF01004312">
    <property type="protein sequence ID" value="MAA15458.1"/>
    <property type="molecule type" value="Transcribed_RNA"/>
</dbReference>
<accession>A0A224YCN2</accession>
<sequence length="80" mass="8746">MRRASVIRTVNRSGMQREVLVAILVLGATDFTFAMLTNSLARLVPLNVKQGTSSVTISESEILLYIRGLVKAVEIIIITS</sequence>
<dbReference type="AlphaFoldDB" id="A0A224YCN2"/>